<sequence>MVRTDTPPAGDERSVMMQMLEYVQQTALFKVRGLSEELARTAPISTSPLTNPASLLNHLRWNEHYWVEVVILGGEDRAPWSEEHPDGELEAGLEVPLQEVIDGYSEQVQLTRTLLADLDFDTEADKVLKDFHPNVRWVVLHLIEETARHNGHLDLLREMADGSVGD</sequence>
<proteinExistence type="predicted"/>
<dbReference type="InterPro" id="IPR034660">
    <property type="entry name" value="DinB/YfiT-like"/>
</dbReference>
<accession>A0ABU1URB8</accession>
<dbReference type="RefSeq" id="WP_309971743.1">
    <property type="nucleotide sequence ID" value="NZ_JAVDWH010000001.1"/>
</dbReference>
<protein>
    <recommendedName>
        <fullName evidence="3">DinB family protein</fullName>
    </recommendedName>
</protein>
<keyword evidence="2" id="KW-1185">Reference proteome</keyword>
<evidence type="ECO:0000313" key="2">
    <source>
        <dbReference type="Proteomes" id="UP001257739"/>
    </source>
</evidence>
<dbReference type="Gene3D" id="1.20.120.450">
    <property type="entry name" value="dinb family like domain"/>
    <property type="match status" value="1"/>
</dbReference>
<dbReference type="SUPFAM" id="SSF109854">
    <property type="entry name" value="DinB/YfiT-like putative metalloenzymes"/>
    <property type="match status" value="1"/>
</dbReference>
<dbReference type="InterPro" id="IPR007061">
    <property type="entry name" value="MST-like"/>
</dbReference>
<reference evidence="1 2" key="1">
    <citation type="submission" date="2023-07" db="EMBL/GenBank/DDBJ databases">
        <title>Sorghum-associated microbial communities from plants grown in Nebraska, USA.</title>
        <authorList>
            <person name="Schachtman D."/>
        </authorList>
    </citation>
    <scope>NUCLEOTIDE SEQUENCE [LARGE SCALE GENOMIC DNA]</scope>
    <source>
        <strain evidence="1 2">BE248</strain>
    </source>
</reference>
<name>A0ABU1URB8_9ACTN</name>
<comment type="caution">
    <text evidence="1">The sequence shown here is derived from an EMBL/GenBank/DDBJ whole genome shotgun (WGS) entry which is preliminary data.</text>
</comment>
<dbReference type="EMBL" id="JAVDWH010000001">
    <property type="protein sequence ID" value="MDR7087724.1"/>
    <property type="molecule type" value="Genomic_DNA"/>
</dbReference>
<evidence type="ECO:0000313" key="1">
    <source>
        <dbReference type="EMBL" id="MDR7087724.1"/>
    </source>
</evidence>
<dbReference type="Proteomes" id="UP001257739">
    <property type="component" value="Unassembled WGS sequence"/>
</dbReference>
<gene>
    <name evidence="1" type="ORF">J2X11_002563</name>
</gene>
<evidence type="ECO:0008006" key="3">
    <source>
        <dbReference type="Google" id="ProtNLM"/>
    </source>
</evidence>
<dbReference type="Pfam" id="PF04978">
    <property type="entry name" value="MST"/>
    <property type="match status" value="1"/>
</dbReference>
<organism evidence="1 2">
    <name type="scientific">Aeromicrobium panaciterrae</name>
    <dbReference type="NCBI Taxonomy" id="363861"/>
    <lineage>
        <taxon>Bacteria</taxon>
        <taxon>Bacillati</taxon>
        <taxon>Actinomycetota</taxon>
        <taxon>Actinomycetes</taxon>
        <taxon>Propionibacteriales</taxon>
        <taxon>Nocardioidaceae</taxon>
        <taxon>Aeromicrobium</taxon>
    </lineage>
</organism>